<keyword evidence="5" id="KW-0460">Magnesium</keyword>
<feature type="domain" description="Nudix hydrolase" evidence="7">
    <location>
        <begin position="28"/>
        <end position="164"/>
    </location>
</feature>
<dbReference type="Gene3D" id="3.90.79.10">
    <property type="entry name" value="Nucleoside Triphosphate Pyrophosphohydrolase"/>
    <property type="match status" value="1"/>
</dbReference>
<accession>A0A2T5UU00</accession>
<name>A0A2T5UU00_9HYPH</name>
<reference evidence="8 9" key="1">
    <citation type="submission" date="2018-04" db="EMBL/GenBank/DDBJ databases">
        <title>Genomic Encyclopedia of Archaeal and Bacterial Type Strains, Phase II (KMG-II): from individual species to whole genera.</title>
        <authorList>
            <person name="Goeker M."/>
        </authorList>
    </citation>
    <scope>NUCLEOTIDE SEQUENCE [LARGE SCALE GENOMIC DNA]</scope>
    <source>
        <strain evidence="8 9">DSM 23382</strain>
    </source>
</reference>
<evidence type="ECO:0000256" key="1">
    <source>
        <dbReference type="ARBA" id="ARBA00001936"/>
    </source>
</evidence>
<protein>
    <submittedName>
        <fullName evidence="8">8-oxo-dGTP pyrophosphatase MutT (NUDIX family)</fullName>
    </submittedName>
</protein>
<dbReference type="EMBL" id="QAYG01000013">
    <property type="protein sequence ID" value="PTW54975.1"/>
    <property type="molecule type" value="Genomic_DNA"/>
</dbReference>
<organism evidence="8 9">
    <name type="scientific">Breoghania corrubedonensis</name>
    <dbReference type="NCBI Taxonomy" id="665038"/>
    <lineage>
        <taxon>Bacteria</taxon>
        <taxon>Pseudomonadati</taxon>
        <taxon>Pseudomonadota</taxon>
        <taxon>Alphaproteobacteria</taxon>
        <taxon>Hyphomicrobiales</taxon>
        <taxon>Stappiaceae</taxon>
        <taxon>Breoghania</taxon>
    </lineage>
</organism>
<evidence type="ECO:0000313" key="9">
    <source>
        <dbReference type="Proteomes" id="UP000244081"/>
    </source>
</evidence>
<dbReference type="PANTHER" id="PTHR12992">
    <property type="entry name" value="NUDIX HYDROLASE"/>
    <property type="match status" value="1"/>
</dbReference>
<evidence type="ECO:0000313" key="8">
    <source>
        <dbReference type="EMBL" id="PTW54975.1"/>
    </source>
</evidence>
<dbReference type="PROSITE" id="PS51462">
    <property type="entry name" value="NUDIX"/>
    <property type="match status" value="1"/>
</dbReference>
<dbReference type="GO" id="GO:0046872">
    <property type="term" value="F:metal ion binding"/>
    <property type="evidence" value="ECO:0007669"/>
    <property type="project" value="UniProtKB-KW"/>
</dbReference>
<dbReference type="PANTHER" id="PTHR12992:SF11">
    <property type="entry name" value="MITOCHONDRIAL COENZYME A DIPHOSPHATASE NUDT8"/>
    <property type="match status" value="1"/>
</dbReference>
<dbReference type="RefSeq" id="WP_245926930.1">
    <property type="nucleotide sequence ID" value="NZ_QAYG01000013.1"/>
</dbReference>
<dbReference type="Pfam" id="PF00293">
    <property type="entry name" value="NUDIX"/>
    <property type="match status" value="1"/>
</dbReference>
<keyword evidence="4" id="KW-0378">Hydrolase</keyword>
<dbReference type="CDD" id="cd03426">
    <property type="entry name" value="NUDIX_CoAse_Nudt7"/>
    <property type="match status" value="1"/>
</dbReference>
<dbReference type="SUPFAM" id="SSF55811">
    <property type="entry name" value="Nudix"/>
    <property type="match status" value="1"/>
</dbReference>
<evidence type="ECO:0000256" key="6">
    <source>
        <dbReference type="ARBA" id="ARBA00023211"/>
    </source>
</evidence>
<evidence type="ECO:0000256" key="2">
    <source>
        <dbReference type="ARBA" id="ARBA00001946"/>
    </source>
</evidence>
<evidence type="ECO:0000256" key="3">
    <source>
        <dbReference type="ARBA" id="ARBA00022723"/>
    </source>
</evidence>
<gene>
    <name evidence="8" type="ORF">C8N35_11315</name>
</gene>
<evidence type="ECO:0000259" key="7">
    <source>
        <dbReference type="PROSITE" id="PS51462"/>
    </source>
</evidence>
<evidence type="ECO:0000256" key="5">
    <source>
        <dbReference type="ARBA" id="ARBA00022842"/>
    </source>
</evidence>
<dbReference type="GO" id="GO:0010945">
    <property type="term" value="F:coenzyme A diphosphatase activity"/>
    <property type="evidence" value="ECO:0007669"/>
    <property type="project" value="InterPro"/>
</dbReference>
<dbReference type="InterPro" id="IPR045121">
    <property type="entry name" value="CoAse"/>
</dbReference>
<dbReference type="InterPro" id="IPR000086">
    <property type="entry name" value="NUDIX_hydrolase_dom"/>
</dbReference>
<dbReference type="AlphaFoldDB" id="A0A2T5UU00"/>
<keyword evidence="6" id="KW-0464">Manganese</keyword>
<sequence>MRLDQVGRETGDHVLNPTLFPESSKRSLRDAAVLIPVVDRGREASVLLTLRTDHLSSHAGQVAFPGGKIDAGDRDATDAALREAHEEIGLAPDFVEPIGRLGPYLTGSGFRIVPVVGFVREGFNLRPEPGEVADIFEVPLAFLMSPGNHQKLSREWQGARRYFYAMPYESRYIWGVTAGILRSLYDTVYG</sequence>
<evidence type="ECO:0000256" key="4">
    <source>
        <dbReference type="ARBA" id="ARBA00022801"/>
    </source>
</evidence>
<keyword evidence="9" id="KW-1185">Reference proteome</keyword>
<proteinExistence type="predicted"/>
<comment type="cofactor">
    <cofactor evidence="1">
        <name>Mn(2+)</name>
        <dbReference type="ChEBI" id="CHEBI:29035"/>
    </cofactor>
</comment>
<keyword evidence="3" id="KW-0479">Metal-binding</keyword>
<dbReference type="InterPro" id="IPR015797">
    <property type="entry name" value="NUDIX_hydrolase-like_dom_sf"/>
</dbReference>
<dbReference type="Proteomes" id="UP000244081">
    <property type="component" value="Unassembled WGS sequence"/>
</dbReference>
<comment type="caution">
    <text evidence="8">The sequence shown here is derived from an EMBL/GenBank/DDBJ whole genome shotgun (WGS) entry which is preliminary data.</text>
</comment>
<dbReference type="NCBIfam" id="NF007980">
    <property type="entry name" value="PRK10707.1"/>
    <property type="match status" value="1"/>
</dbReference>
<comment type="cofactor">
    <cofactor evidence="2">
        <name>Mg(2+)</name>
        <dbReference type="ChEBI" id="CHEBI:18420"/>
    </cofactor>
</comment>